<organism evidence="1 2">
    <name type="scientific">Anatilimnocola aggregata</name>
    <dbReference type="NCBI Taxonomy" id="2528021"/>
    <lineage>
        <taxon>Bacteria</taxon>
        <taxon>Pseudomonadati</taxon>
        <taxon>Planctomycetota</taxon>
        <taxon>Planctomycetia</taxon>
        <taxon>Pirellulales</taxon>
        <taxon>Pirellulaceae</taxon>
        <taxon>Anatilimnocola</taxon>
    </lineage>
</organism>
<dbReference type="PANTHER" id="PTHR43737">
    <property type="entry name" value="BLL7424 PROTEIN"/>
    <property type="match status" value="1"/>
</dbReference>
<dbReference type="KEGG" id="aagg:ETAA8_62310"/>
<accession>A0A517YLK3</accession>
<evidence type="ECO:0000313" key="1">
    <source>
        <dbReference type="EMBL" id="QDU31078.1"/>
    </source>
</evidence>
<dbReference type="Proteomes" id="UP000315017">
    <property type="component" value="Chromosome"/>
</dbReference>
<dbReference type="InterPro" id="IPR006311">
    <property type="entry name" value="TAT_signal"/>
</dbReference>
<protein>
    <recommendedName>
        <fullName evidence="3">DUF1501 domain-containing protein</fullName>
    </recommendedName>
</protein>
<keyword evidence="2" id="KW-1185">Reference proteome</keyword>
<dbReference type="OrthoDB" id="127333at2"/>
<name>A0A517YLK3_9BACT</name>
<dbReference type="SUPFAM" id="SSF53649">
    <property type="entry name" value="Alkaline phosphatase-like"/>
    <property type="match status" value="1"/>
</dbReference>
<evidence type="ECO:0008006" key="3">
    <source>
        <dbReference type="Google" id="ProtNLM"/>
    </source>
</evidence>
<dbReference type="PROSITE" id="PS51318">
    <property type="entry name" value="TAT"/>
    <property type="match status" value="1"/>
</dbReference>
<dbReference type="AlphaFoldDB" id="A0A517YLK3"/>
<dbReference type="InterPro" id="IPR017850">
    <property type="entry name" value="Alkaline_phosphatase_core_sf"/>
</dbReference>
<dbReference type="RefSeq" id="WP_145097613.1">
    <property type="nucleotide sequence ID" value="NZ_CP036274.1"/>
</dbReference>
<dbReference type="InterPro" id="IPR010869">
    <property type="entry name" value="DUF1501"/>
</dbReference>
<dbReference type="PANTHER" id="PTHR43737:SF1">
    <property type="entry name" value="DUF1501 DOMAIN-CONTAINING PROTEIN"/>
    <property type="match status" value="1"/>
</dbReference>
<dbReference type="Pfam" id="PF07394">
    <property type="entry name" value="DUF1501"/>
    <property type="match status" value="1"/>
</dbReference>
<sequence>MLTILGQADRQAGFCDGHSRRDFLRIGGLGLGGLALPQLLQAEAQQGIRGSHKAIIMIFLTGGPPHQDMYDLKMEAPAEIRGPFQPIATNVAGIQVCEHLPRIAASMDKLVAIRSMVGSEGGHSQYQCTTGWPPQKAPMRGWPSLPAAVAKLKGPASAHAPPGMSLWYKWNEENPGPGFLGSSQAPFEPIGNERQNMVLQGMTLDRLGDRRNLLHSFDRLQREADARVQGSTAFQEQAFGILTSGKLATALDLSQEDPRIVARYGHGDPKIRLASVPQHFLMARRLVEAGARVVTLNHAIWDWHNDNFKNAQKQFPIFDRALTALVDDLHERGMSDDVTVLAWGEFGRTPKINKNAGRDHWPQVSCALLAGGGMRTGQVIGSTDRTGSEAKDRPVTFQEVYATLYRNLGIDVRHATIPDLHGRPQYLVEAGVQPLAELVA</sequence>
<gene>
    <name evidence="1" type="ORF">ETAA8_62310</name>
</gene>
<proteinExistence type="predicted"/>
<evidence type="ECO:0000313" key="2">
    <source>
        <dbReference type="Proteomes" id="UP000315017"/>
    </source>
</evidence>
<reference evidence="1 2" key="1">
    <citation type="submission" date="2019-02" db="EMBL/GenBank/DDBJ databases">
        <title>Deep-cultivation of Planctomycetes and their phenomic and genomic characterization uncovers novel biology.</title>
        <authorList>
            <person name="Wiegand S."/>
            <person name="Jogler M."/>
            <person name="Boedeker C."/>
            <person name="Pinto D."/>
            <person name="Vollmers J."/>
            <person name="Rivas-Marin E."/>
            <person name="Kohn T."/>
            <person name="Peeters S.H."/>
            <person name="Heuer A."/>
            <person name="Rast P."/>
            <person name="Oberbeckmann S."/>
            <person name="Bunk B."/>
            <person name="Jeske O."/>
            <person name="Meyerdierks A."/>
            <person name="Storesund J.E."/>
            <person name="Kallscheuer N."/>
            <person name="Luecker S."/>
            <person name="Lage O.M."/>
            <person name="Pohl T."/>
            <person name="Merkel B.J."/>
            <person name="Hornburger P."/>
            <person name="Mueller R.-W."/>
            <person name="Bruemmer F."/>
            <person name="Labrenz M."/>
            <person name="Spormann A.M."/>
            <person name="Op den Camp H."/>
            <person name="Overmann J."/>
            <person name="Amann R."/>
            <person name="Jetten M.S.M."/>
            <person name="Mascher T."/>
            <person name="Medema M.H."/>
            <person name="Devos D.P."/>
            <person name="Kaster A.-K."/>
            <person name="Ovreas L."/>
            <person name="Rohde M."/>
            <person name="Galperin M.Y."/>
            <person name="Jogler C."/>
        </authorList>
    </citation>
    <scope>NUCLEOTIDE SEQUENCE [LARGE SCALE GENOMIC DNA]</scope>
    <source>
        <strain evidence="1 2">ETA_A8</strain>
    </source>
</reference>
<dbReference type="EMBL" id="CP036274">
    <property type="protein sequence ID" value="QDU31078.1"/>
    <property type="molecule type" value="Genomic_DNA"/>
</dbReference>